<sequence length="204" mass="22823">MPAAGTKVRDINCLAAWLVSNIAPTLTGNKPATVLTFINTRQEPLLAAWRKTGKEVLAGSMVRHRVLSRSANRETVLFYRSAVLDQCIQHNLHRVFLAKLGYPVHSGLDACLDMMEERFQGCCPHEVGILLGIPLKDVLGFMGLTDEPLTCRREWCIYGCPKESLAVIERYEADRVRMCTLMAQGMAPAQILCSTWEDDWQETG</sequence>
<dbReference type="eggNOG" id="ENOG5032SGE">
    <property type="taxonomic scope" value="Bacteria"/>
</dbReference>
<comment type="caution">
    <text evidence="1">The sequence shown here is derived from an EMBL/GenBank/DDBJ whole genome shotgun (WGS) entry which is preliminary data.</text>
</comment>
<protein>
    <recommendedName>
        <fullName evidence="3">DUF3793 domain-containing protein</fullName>
    </recommendedName>
</protein>
<evidence type="ECO:0008006" key="3">
    <source>
        <dbReference type="Google" id="ProtNLM"/>
    </source>
</evidence>
<dbReference type="InterPro" id="IPR024523">
    <property type="entry name" value="DUF3793"/>
</dbReference>
<dbReference type="Proteomes" id="UP000003240">
    <property type="component" value="Unassembled WGS sequence"/>
</dbReference>
<gene>
    <name evidence="1" type="ORF">ALO_01569</name>
</gene>
<reference evidence="1 2" key="1">
    <citation type="journal article" date="2011" name="EMBO J.">
        <title>Structural diversity of bacterial flagellar motors.</title>
        <authorList>
            <person name="Chen S."/>
            <person name="Beeby M."/>
            <person name="Murphy G.E."/>
            <person name="Leadbetter J.R."/>
            <person name="Hendrixson D.R."/>
            <person name="Briegel A."/>
            <person name="Li Z."/>
            <person name="Shi J."/>
            <person name="Tocheva E.I."/>
            <person name="Muller A."/>
            <person name="Dobro M.J."/>
            <person name="Jensen G.J."/>
        </authorList>
    </citation>
    <scope>NUCLEOTIDE SEQUENCE [LARGE SCALE GENOMIC DNA]</scope>
    <source>
        <strain evidence="1 2">DSM 6540</strain>
    </source>
</reference>
<name>F7NE51_9FIRM</name>
<dbReference type="RefSeq" id="WP_004092096.1">
    <property type="nucleotide sequence ID" value="NZ_AFGF01000015.1"/>
</dbReference>
<proteinExistence type="predicted"/>
<dbReference type="EMBL" id="AFGF01000015">
    <property type="protein sequence ID" value="EGO65706.1"/>
    <property type="molecule type" value="Genomic_DNA"/>
</dbReference>
<organism evidence="1 2">
    <name type="scientific">Acetonema longum DSM 6540</name>
    <dbReference type="NCBI Taxonomy" id="1009370"/>
    <lineage>
        <taxon>Bacteria</taxon>
        <taxon>Bacillati</taxon>
        <taxon>Bacillota</taxon>
        <taxon>Negativicutes</taxon>
        <taxon>Acetonemataceae</taxon>
        <taxon>Acetonema</taxon>
    </lineage>
</organism>
<dbReference type="AlphaFoldDB" id="F7NE51"/>
<accession>F7NE51</accession>
<evidence type="ECO:0000313" key="2">
    <source>
        <dbReference type="Proteomes" id="UP000003240"/>
    </source>
</evidence>
<dbReference type="Pfam" id="PF12672">
    <property type="entry name" value="DUF3793"/>
    <property type="match status" value="1"/>
</dbReference>
<evidence type="ECO:0000313" key="1">
    <source>
        <dbReference type="EMBL" id="EGO65706.1"/>
    </source>
</evidence>
<dbReference type="STRING" id="1009370.ALO_01569"/>
<keyword evidence="2" id="KW-1185">Reference proteome</keyword>